<keyword evidence="4" id="KW-0143">Chaperone</keyword>
<dbReference type="PROSITE" id="PS50076">
    <property type="entry name" value="DNAJ_2"/>
    <property type="match status" value="1"/>
</dbReference>
<dbReference type="InterPro" id="IPR018253">
    <property type="entry name" value="DnaJ_domain_CS"/>
</dbReference>
<organism evidence="10 11">
    <name type="scientific">Vanilla planifolia</name>
    <name type="common">Vanilla</name>
    <dbReference type="NCBI Taxonomy" id="51239"/>
    <lineage>
        <taxon>Eukaryota</taxon>
        <taxon>Viridiplantae</taxon>
        <taxon>Streptophyta</taxon>
        <taxon>Embryophyta</taxon>
        <taxon>Tracheophyta</taxon>
        <taxon>Spermatophyta</taxon>
        <taxon>Magnoliopsida</taxon>
        <taxon>Liliopsida</taxon>
        <taxon>Asparagales</taxon>
        <taxon>Orchidaceae</taxon>
        <taxon>Vanilloideae</taxon>
        <taxon>Vanilleae</taxon>
        <taxon>Vanilla</taxon>
    </lineage>
</organism>
<dbReference type="PROSITE" id="PS00636">
    <property type="entry name" value="DNAJ_1"/>
    <property type="match status" value="1"/>
</dbReference>
<keyword evidence="3" id="KW-0072">Autophagy</keyword>
<evidence type="ECO:0000256" key="3">
    <source>
        <dbReference type="ARBA" id="ARBA00023006"/>
    </source>
</evidence>
<dbReference type="PANTHER" id="PTHR45184:SF1">
    <property type="entry name" value="DNAJ PROTEIN ERDJ3A"/>
    <property type="match status" value="1"/>
</dbReference>
<dbReference type="Gene3D" id="1.10.287.110">
    <property type="entry name" value="DnaJ domain"/>
    <property type="match status" value="1"/>
</dbReference>
<protein>
    <recommendedName>
        <fullName evidence="2">DnaJ homolog subfamily C member 16</fullName>
    </recommendedName>
    <alternativeName>
        <fullName evidence="6">Endoplasmic reticulum DNA J domain-containing protein 8</fullName>
    </alternativeName>
</protein>
<feature type="signal peptide" evidence="8">
    <location>
        <begin position="1"/>
        <end position="23"/>
    </location>
</feature>
<dbReference type="PRINTS" id="PR00625">
    <property type="entry name" value="JDOMAIN"/>
</dbReference>
<dbReference type="EMBL" id="JADCNL010000014">
    <property type="protein sequence ID" value="KAG0452437.1"/>
    <property type="molecule type" value="Genomic_DNA"/>
</dbReference>
<dbReference type="GO" id="GO:0006914">
    <property type="term" value="P:autophagy"/>
    <property type="evidence" value="ECO:0007669"/>
    <property type="project" value="UniProtKB-KW"/>
</dbReference>
<evidence type="ECO:0000313" key="10">
    <source>
        <dbReference type="EMBL" id="KAG0452437.1"/>
    </source>
</evidence>
<accession>A0A835U8L2</accession>
<dbReference type="InterPro" id="IPR001623">
    <property type="entry name" value="DnaJ_domain"/>
</dbReference>
<dbReference type="SUPFAM" id="SSF52833">
    <property type="entry name" value="Thioredoxin-like"/>
    <property type="match status" value="1"/>
</dbReference>
<dbReference type="Pfam" id="PF00085">
    <property type="entry name" value="Thioredoxin"/>
    <property type="match status" value="1"/>
</dbReference>
<keyword evidence="8" id="KW-0732">Signal</keyword>
<evidence type="ECO:0000256" key="4">
    <source>
        <dbReference type="ARBA" id="ARBA00023186"/>
    </source>
</evidence>
<sequence>MFRRVLPLLLLVLPFFFNSSSEAKALDPYKVLGVDKNANQREIQKAFHKLSLKYHPDKNKNKGAQEKFAEINNAYEILSDEEKRKNYDLYGDEKGDARFQGGNFGNQEGYTYFTSGGSNGGHFTSGPGGWHTTSDQGNERTFSFSFAGGPASSGNQFGFDVGDMFSNLFGGGMKGGNHNGGFSYSGARSNPGFSNSKSIQDVNLQAFNKQIKDQGLTWFLMFYTPSTQGCHVIESMLDDVFKSLNGALKVGKVNCQIEKTLCRDLGVSSSKTARLFIYSYGSSGKGSLLEYNGDLDARSMKTFCQEHLPRISKRVDLSRFEFPNVNSDLPQVLLLSSRKDTPIMWRAISGLYRKRFVFFDAEVHDVSHPFLKKYGVDAIPALVGKLGNGDVHLLKSGITVKDLQSGMNELKALLESFEKKNKAASTHKKKEHQAETQQRDVPLLTASNFETLCGDRTPLCVIGVFRSQKDKKNLVDVLSALSRKRLTRIQKLGDATGDSVSYSLLDANKQPQVLSSFDMSAFKHLDKLIVAYKPRKGKFAAFTGDMSIEEAEKFVSSVLNGDVGFSKIRQDLAFR</sequence>
<evidence type="ECO:0000256" key="2">
    <source>
        <dbReference type="ARBA" id="ARBA00020921"/>
    </source>
</evidence>
<dbReference type="SUPFAM" id="SSF46565">
    <property type="entry name" value="Chaperone J-domain"/>
    <property type="match status" value="1"/>
</dbReference>
<dbReference type="InterPro" id="IPR036869">
    <property type="entry name" value="J_dom_sf"/>
</dbReference>
<feature type="coiled-coil region" evidence="7">
    <location>
        <begin position="400"/>
        <end position="427"/>
    </location>
</feature>
<evidence type="ECO:0000259" key="9">
    <source>
        <dbReference type="PROSITE" id="PS50076"/>
    </source>
</evidence>
<name>A0A835U8L2_VANPL</name>
<dbReference type="InterPro" id="IPR052842">
    <property type="entry name" value="ER_Co-chaperone"/>
</dbReference>
<dbReference type="Gene3D" id="3.40.30.10">
    <property type="entry name" value="Glutaredoxin"/>
    <property type="match status" value="1"/>
</dbReference>
<feature type="chain" id="PRO_5032703437" description="DnaJ homolog subfamily C member 16" evidence="8">
    <location>
        <begin position="24"/>
        <end position="575"/>
    </location>
</feature>
<dbReference type="AlphaFoldDB" id="A0A835U8L2"/>
<evidence type="ECO:0000256" key="7">
    <source>
        <dbReference type="SAM" id="Coils"/>
    </source>
</evidence>
<comment type="function">
    <text evidence="5">Plays an important role in regulating the size of autophagosomes during the formation process.</text>
</comment>
<proteinExistence type="predicted"/>
<dbReference type="GO" id="GO:0005789">
    <property type="term" value="C:endoplasmic reticulum membrane"/>
    <property type="evidence" value="ECO:0007669"/>
    <property type="project" value="UniProtKB-SubCell"/>
</dbReference>
<dbReference type="InterPro" id="IPR036249">
    <property type="entry name" value="Thioredoxin-like_sf"/>
</dbReference>
<dbReference type="FunFam" id="1.10.287.110:FF:000045">
    <property type="entry name" value="Molecular chaperone DnaJ"/>
    <property type="match status" value="1"/>
</dbReference>
<feature type="domain" description="J" evidence="9">
    <location>
        <begin position="27"/>
        <end position="91"/>
    </location>
</feature>
<keyword evidence="7" id="KW-0175">Coiled coil</keyword>
<comment type="caution">
    <text evidence="10">The sequence shown here is derived from an EMBL/GenBank/DDBJ whole genome shotgun (WGS) entry which is preliminary data.</text>
</comment>
<dbReference type="CDD" id="cd06257">
    <property type="entry name" value="DnaJ"/>
    <property type="match status" value="1"/>
</dbReference>
<evidence type="ECO:0000256" key="1">
    <source>
        <dbReference type="ARBA" id="ARBA00004163"/>
    </source>
</evidence>
<dbReference type="InterPro" id="IPR013766">
    <property type="entry name" value="Thioredoxin_domain"/>
</dbReference>
<dbReference type="Proteomes" id="UP000636800">
    <property type="component" value="Unassembled WGS sequence"/>
</dbReference>
<gene>
    <name evidence="10" type="ORF">HPP92_025101</name>
</gene>
<evidence type="ECO:0000256" key="8">
    <source>
        <dbReference type="SAM" id="SignalP"/>
    </source>
</evidence>
<evidence type="ECO:0000256" key="6">
    <source>
        <dbReference type="ARBA" id="ARBA00035043"/>
    </source>
</evidence>
<keyword evidence="11" id="KW-1185">Reference proteome</keyword>
<dbReference type="SMART" id="SM00271">
    <property type="entry name" value="DnaJ"/>
    <property type="match status" value="1"/>
</dbReference>
<evidence type="ECO:0000313" key="11">
    <source>
        <dbReference type="Proteomes" id="UP000636800"/>
    </source>
</evidence>
<dbReference type="Pfam" id="PF00226">
    <property type="entry name" value="DnaJ"/>
    <property type="match status" value="1"/>
</dbReference>
<reference evidence="10 11" key="1">
    <citation type="journal article" date="2020" name="Nat. Food">
        <title>A phased Vanilla planifolia genome enables genetic improvement of flavour and production.</title>
        <authorList>
            <person name="Hasing T."/>
            <person name="Tang H."/>
            <person name="Brym M."/>
            <person name="Khazi F."/>
            <person name="Huang T."/>
            <person name="Chambers A.H."/>
        </authorList>
    </citation>
    <scope>NUCLEOTIDE SEQUENCE [LARGE SCALE GENOMIC DNA]</scope>
    <source>
        <tissue evidence="10">Leaf</tissue>
    </source>
</reference>
<dbReference type="PANTHER" id="PTHR45184">
    <property type="entry name" value="DNAJ PROTEIN ERDJ3A"/>
    <property type="match status" value="1"/>
</dbReference>
<evidence type="ECO:0000256" key="5">
    <source>
        <dbReference type="ARBA" id="ARBA00035002"/>
    </source>
</evidence>
<comment type="subcellular location">
    <subcellularLocation>
        <location evidence="1">Endoplasmic reticulum membrane</location>
        <topology evidence="1">Single-pass type IV membrane protein</topology>
    </subcellularLocation>
</comment>